<evidence type="ECO:0000313" key="1">
    <source>
        <dbReference type="EMBL" id="MPN61252.1"/>
    </source>
</evidence>
<dbReference type="EMBL" id="VSSQ01137602">
    <property type="protein sequence ID" value="MPN61252.1"/>
    <property type="molecule type" value="Genomic_DNA"/>
</dbReference>
<dbReference type="SUPFAM" id="SSF48557">
    <property type="entry name" value="L-aspartase-like"/>
    <property type="match status" value="1"/>
</dbReference>
<proteinExistence type="predicted"/>
<organism evidence="1">
    <name type="scientific">bioreactor metagenome</name>
    <dbReference type="NCBI Taxonomy" id="1076179"/>
    <lineage>
        <taxon>unclassified sequences</taxon>
        <taxon>metagenomes</taxon>
        <taxon>ecological metagenomes</taxon>
    </lineage>
</organism>
<gene>
    <name evidence="1" type="primary">hutH_32</name>
    <name evidence="1" type="ORF">SDC9_208986</name>
</gene>
<dbReference type="Gene3D" id="1.20.200.10">
    <property type="entry name" value="Fumarase/aspartase (Central domain)"/>
    <property type="match status" value="1"/>
</dbReference>
<dbReference type="InterPro" id="IPR008948">
    <property type="entry name" value="L-Aspartase-like"/>
</dbReference>
<accession>A0A645JDJ3</accession>
<protein>
    <submittedName>
        <fullName evidence="1">Histidine ammonia-lyase</fullName>
        <ecNumber evidence="1">4.3.1.3</ecNumber>
    </submittedName>
</protein>
<keyword evidence="1" id="KW-0456">Lyase</keyword>
<name>A0A645JDJ3_9ZZZZ</name>
<dbReference type="AlphaFoldDB" id="A0A645JDJ3"/>
<comment type="caution">
    <text evidence="1">The sequence shown here is derived from an EMBL/GenBank/DDBJ whole genome shotgun (WGS) entry which is preliminary data.</text>
</comment>
<reference evidence="1" key="1">
    <citation type="submission" date="2019-08" db="EMBL/GenBank/DDBJ databases">
        <authorList>
            <person name="Kucharzyk K."/>
            <person name="Murdoch R.W."/>
            <person name="Higgins S."/>
            <person name="Loffler F."/>
        </authorList>
    </citation>
    <scope>NUCLEOTIDE SEQUENCE</scope>
</reference>
<dbReference type="GO" id="GO:0004397">
    <property type="term" value="F:histidine ammonia-lyase activity"/>
    <property type="evidence" value="ECO:0007669"/>
    <property type="project" value="UniProtKB-EC"/>
</dbReference>
<sequence>MAAVQGMDFDRRLKSSPLIEEQYALIRSQVPYLDKDRYLAPDIEIMRLWALETAWPEVLQNILPSTER</sequence>
<dbReference type="EC" id="4.3.1.3" evidence="1"/>